<proteinExistence type="predicted"/>
<evidence type="ECO:0000256" key="1">
    <source>
        <dbReference type="ARBA" id="ARBA00022670"/>
    </source>
</evidence>
<dbReference type="EMBL" id="SRKY01000001">
    <property type="protein sequence ID" value="THH38091.1"/>
    <property type="molecule type" value="Genomic_DNA"/>
</dbReference>
<feature type="domain" description="JAB" evidence="7">
    <location>
        <begin position="632"/>
        <end position="734"/>
    </location>
</feature>
<dbReference type="Proteomes" id="UP000306602">
    <property type="component" value="Unassembled WGS sequence"/>
</dbReference>
<dbReference type="SUPFAM" id="SSF69572">
    <property type="entry name" value="Activating enzymes of the ubiquitin-like proteins"/>
    <property type="match status" value="1"/>
</dbReference>
<evidence type="ECO:0000259" key="7">
    <source>
        <dbReference type="Pfam" id="PF14464"/>
    </source>
</evidence>
<dbReference type="Gene3D" id="3.40.140.10">
    <property type="entry name" value="Cytidine Deaminase, domain 2"/>
    <property type="match status" value="1"/>
</dbReference>
<accession>A0A4S4NIR6</accession>
<keyword evidence="2" id="KW-0479">Metal-binding</keyword>
<dbReference type="GO" id="GO:0008237">
    <property type="term" value="F:metallopeptidase activity"/>
    <property type="evidence" value="ECO:0007669"/>
    <property type="project" value="UniProtKB-KW"/>
</dbReference>
<gene>
    <name evidence="8" type="ORF">E4Z66_00500</name>
</gene>
<evidence type="ECO:0000313" key="8">
    <source>
        <dbReference type="EMBL" id="THH38091.1"/>
    </source>
</evidence>
<dbReference type="Pfam" id="PF14464">
    <property type="entry name" value="Prok-JAB"/>
    <property type="match status" value="1"/>
</dbReference>
<organism evidence="8 9">
    <name type="scientific">Aliishimia ponticola</name>
    <dbReference type="NCBI Taxonomy" id="2499833"/>
    <lineage>
        <taxon>Bacteria</taxon>
        <taxon>Pseudomonadati</taxon>
        <taxon>Pseudomonadota</taxon>
        <taxon>Alphaproteobacteria</taxon>
        <taxon>Rhodobacterales</taxon>
        <taxon>Paracoccaceae</taxon>
        <taxon>Aliishimia</taxon>
    </lineage>
</organism>
<reference evidence="8 9" key="1">
    <citation type="submission" date="2019-04" db="EMBL/GenBank/DDBJ databases">
        <title>Shimia ponticola sp. nov., isolated from seawater.</title>
        <authorList>
            <person name="Kim Y.-O."/>
            <person name="Yoon J.-H."/>
        </authorList>
    </citation>
    <scope>NUCLEOTIDE SEQUENCE [LARGE SCALE GENOMIC DNA]</scope>
    <source>
        <strain evidence="8 9">MYP11</strain>
    </source>
</reference>
<dbReference type="InterPro" id="IPR035985">
    <property type="entry name" value="Ubiquitin-activating_enz"/>
</dbReference>
<name>A0A4S4NIR6_9RHOB</name>
<evidence type="ECO:0000256" key="2">
    <source>
        <dbReference type="ARBA" id="ARBA00022723"/>
    </source>
</evidence>
<dbReference type="AlphaFoldDB" id="A0A4S4NIR6"/>
<sequence length="765" mass="85432">MSDDHMAEYEHSRNVLWELSRISRSGPVIEESINASESEDGRFVVAFEIKTDLLLEEQETRILDVEPVVFRYPRKELVGRAAPIVSSGRPDFPRSLQHLITSGADEPAVFCLARSGLQPIYEHAGIEGVIARLVDWFRDAKTKSYHADGWEPVPVVWPEHPILGYLNPRILQEHAAANPSGGYAYIRAQINRNYLNGVFIHAELPIIDLQNGEAVKKATELFGMLEEDKTSHIPAVFCWANADEPDDFPYFNTWTSVESIVQGTEKAKLAPHLTTAMNRLEINFGVDCDRDMAGHRAVILILGIWRPVPIDPTIVGLSEDANARQLELRTYYLQRDLADYCNRWDTKSEVKPFIGMVPPISETLAAVSGEEPLPSFTLIGAGALGSAFVDYATRGGATKFSVYDHDMLLAHNLARHRGTEELMRYGKADVAAVIANQRLQGTKVEHHSENFLEVKFEKVTEEFNKTELVIDTSADAQVRRRLSIGWESGPKIQRSEIFHEGRLGVSYLTELGSDHNLTMMHMQLIAHAEHNPAVRDWLKYEATQSFLDNELILGFGCSSMTTKMPAYKVDAHASSSFAFCKKHTQEFSKPAILLNSIDENGLPCGAAEWHPSPISTFGPSDETANWKVLVSQSVLETLHDLRLNHAPDETGGYLYGGIDEYLSQIFVVAASSQPPDTIASPTYLQLGRWGQTPWEKSFVRRTKGRLAVVGTWHSHPSSAPIASNRDWKTVKGFVAEDLLRALPTLMAITGAHEDRMYVLDATFET</sequence>
<evidence type="ECO:0000313" key="9">
    <source>
        <dbReference type="Proteomes" id="UP000306602"/>
    </source>
</evidence>
<keyword evidence="4" id="KW-0862">Zinc</keyword>
<dbReference type="RefSeq" id="WP_136460983.1">
    <property type="nucleotide sequence ID" value="NZ_SRKY01000001.1"/>
</dbReference>
<feature type="domain" description="THIF-type NAD/FAD binding fold" evidence="6">
    <location>
        <begin position="377"/>
        <end position="482"/>
    </location>
</feature>
<evidence type="ECO:0000256" key="5">
    <source>
        <dbReference type="ARBA" id="ARBA00023049"/>
    </source>
</evidence>
<dbReference type="SUPFAM" id="SSF102712">
    <property type="entry name" value="JAB1/MPN domain"/>
    <property type="match status" value="1"/>
</dbReference>
<protein>
    <recommendedName>
        <fullName evidence="10">JAB domain-containing protein</fullName>
    </recommendedName>
</protein>
<comment type="caution">
    <text evidence="8">The sequence shown here is derived from an EMBL/GenBank/DDBJ whole genome shotgun (WGS) entry which is preliminary data.</text>
</comment>
<keyword evidence="1" id="KW-0645">Protease</keyword>
<evidence type="ECO:0008006" key="10">
    <source>
        <dbReference type="Google" id="ProtNLM"/>
    </source>
</evidence>
<dbReference type="OrthoDB" id="7848394at2"/>
<evidence type="ECO:0000259" key="6">
    <source>
        <dbReference type="Pfam" id="PF00899"/>
    </source>
</evidence>
<dbReference type="InterPro" id="IPR000594">
    <property type="entry name" value="ThiF_NAD_FAD-bd"/>
</dbReference>
<dbReference type="InterPro" id="IPR032865">
    <property type="entry name" value="Prok-E2_A"/>
</dbReference>
<dbReference type="Pfam" id="PF00899">
    <property type="entry name" value="ThiF"/>
    <property type="match status" value="1"/>
</dbReference>
<keyword evidence="3" id="KW-0378">Hydrolase</keyword>
<dbReference type="Pfam" id="PF14457">
    <property type="entry name" value="Prok-E2_A"/>
    <property type="match status" value="1"/>
</dbReference>
<dbReference type="Gene3D" id="3.40.50.720">
    <property type="entry name" value="NAD(P)-binding Rossmann-like Domain"/>
    <property type="match status" value="1"/>
</dbReference>
<dbReference type="InterPro" id="IPR028090">
    <property type="entry name" value="JAB_dom_prok"/>
</dbReference>
<dbReference type="GO" id="GO:0006508">
    <property type="term" value="P:proteolysis"/>
    <property type="evidence" value="ECO:0007669"/>
    <property type="project" value="UniProtKB-KW"/>
</dbReference>
<dbReference type="GO" id="GO:0008641">
    <property type="term" value="F:ubiquitin-like modifier activating enzyme activity"/>
    <property type="evidence" value="ECO:0007669"/>
    <property type="project" value="InterPro"/>
</dbReference>
<dbReference type="GO" id="GO:0046872">
    <property type="term" value="F:metal ion binding"/>
    <property type="evidence" value="ECO:0007669"/>
    <property type="project" value="UniProtKB-KW"/>
</dbReference>
<keyword evidence="9" id="KW-1185">Reference proteome</keyword>
<evidence type="ECO:0000256" key="4">
    <source>
        <dbReference type="ARBA" id="ARBA00022833"/>
    </source>
</evidence>
<keyword evidence="5" id="KW-0482">Metalloprotease</keyword>
<evidence type="ECO:0000256" key="3">
    <source>
        <dbReference type="ARBA" id="ARBA00022801"/>
    </source>
</evidence>